<evidence type="ECO:0000256" key="2">
    <source>
        <dbReference type="ARBA" id="ARBA00022679"/>
    </source>
</evidence>
<dbReference type="OrthoDB" id="9760688at2"/>
<dbReference type="Gene3D" id="3.40.50.2000">
    <property type="entry name" value="Glycogen Phosphorylase B"/>
    <property type="match status" value="2"/>
</dbReference>
<evidence type="ECO:0000256" key="1">
    <source>
        <dbReference type="ARBA" id="ARBA00022676"/>
    </source>
</evidence>
<sequence length="331" mass="37935">MKILIIQLRQLGDVLLTATLARAIKENIQKSKVDFLTSNPAKEILTLNPFIDEIFTMQKDLFSEFSVIKNIRANSYDAVIDVQRTATTKRITFLSSASKKIAFKGKDNFYYNNVLIHENHSYTVDDRLTLLKPLGITIDDGIYLPELYYDKNTDNKIENLLQNLNLKNNFFVVMPTARKKIKSWPLDYFIQLIDKVYYELGYIPLVVVAPNEGLVLKEIKVHAKAKFFSFSNLSIKELACLIKKSQFFIGNDSFGGHVAVSQKKKAFILVGFSSGWFPKHKNTILTTAKLDCQPCNNWKKCPYELNNGYLKCFFSLKPTDVFNIIKSQLLV</sequence>
<dbReference type="Proteomes" id="UP000194141">
    <property type="component" value="Unassembled WGS sequence"/>
</dbReference>
<proteinExistence type="predicted"/>
<keyword evidence="1 3" id="KW-0328">Glycosyltransferase</keyword>
<gene>
    <name evidence="3" type="ORF">DESAMIL20_1924</name>
</gene>
<dbReference type="STRING" id="1562698.DESAMIL20_1924"/>
<dbReference type="GO" id="GO:0008713">
    <property type="term" value="F:ADP-heptose-lipopolysaccharide heptosyltransferase activity"/>
    <property type="evidence" value="ECO:0007669"/>
    <property type="project" value="TreeGrafter"/>
</dbReference>
<dbReference type="GO" id="GO:0009244">
    <property type="term" value="P:lipopolysaccharide core region biosynthetic process"/>
    <property type="evidence" value="ECO:0007669"/>
    <property type="project" value="TreeGrafter"/>
</dbReference>
<dbReference type="EMBL" id="MDSU01000018">
    <property type="protein sequence ID" value="OSS42371.1"/>
    <property type="molecule type" value="Genomic_DNA"/>
</dbReference>
<dbReference type="InterPro" id="IPR002201">
    <property type="entry name" value="Glyco_trans_9"/>
</dbReference>
<keyword evidence="2 3" id="KW-0808">Transferase</keyword>
<dbReference type="RefSeq" id="WP_086034625.1">
    <property type="nucleotide sequence ID" value="NZ_MDSU01000018.1"/>
</dbReference>
<dbReference type="AlphaFoldDB" id="A0A1X4XXW4"/>
<evidence type="ECO:0000313" key="4">
    <source>
        <dbReference type="Proteomes" id="UP000194141"/>
    </source>
</evidence>
<organism evidence="3 4">
    <name type="scientific">Desulfurella amilsii</name>
    <dbReference type="NCBI Taxonomy" id="1562698"/>
    <lineage>
        <taxon>Bacteria</taxon>
        <taxon>Pseudomonadati</taxon>
        <taxon>Campylobacterota</taxon>
        <taxon>Desulfurellia</taxon>
        <taxon>Desulfurellales</taxon>
        <taxon>Desulfurellaceae</taxon>
        <taxon>Desulfurella</taxon>
    </lineage>
</organism>
<dbReference type="PANTHER" id="PTHR30160:SF1">
    <property type="entry name" value="LIPOPOLYSACCHARIDE 1,2-N-ACETYLGLUCOSAMINETRANSFERASE-RELATED"/>
    <property type="match status" value="1"/>
</dbReference>
<accession>A0A1X4XXW4</accession>
<dbReference type="EC" id="2.4.1.-" evidence="3"/>
<name>A0A1X4XXW4_9BACT</name>
<dbReference type="CDD" id="cd03789">
    <property type="entry name" value="GT9_LPS_heptosyltransferase"/>
    <property type="match status" value="1"/>
</dbReference>
<dbReference type="PANTHER" id="PTHR30160">
    <property type="entry name" value="TETRAACYLDISACCHARIDE 4'-KINASE-RELATED"/>
    <property type="match status" value="1"/>
</dbReference>
<protein>
    <submittedName>
        <fullName evidence="3">ADP-heptose--lipooligosaccharide heptosyltransferase 2</fullName>
        <ecNumber evidence="3">2.4.1.-</ecNumber>
    </submittedName>
</protein>
<keyword evidence="4" id="KW-1185">Reference proteome</keyword>
<dbReference type="GO" id="GO:0005829">
    <property type="term" value="C:cytosol"/>
    <property type="evidence" value="ECO:0007669"/>
    <property type="project" value="TreeGrafter"/>
</dbReference>
<reference evidence="3 4" key="1">
    <citation type="journal article" date="2017" name="Front. Microbiol.">
        <title>Genome Sequence of Desulfurella amilsii Strain TR1 and Comparative Genomics of Desulfurellaceae Family.</title>
        <authorList>
            <person name="Florentino A.P."/>
            <person name="Stams A.J."/>
            <person name="Sanchez-Andrea I."/>
        </authorList>
    </citation>
    <scope>NUCLEOTIDE SEQUENCE [LARGE SCALE GENOMIC DNA]</scope>
    <source>
        <strain evidence="3 4">TR1</strain>
    </source>
</reference>
<dbReference type="SUPFAM" id="SSF53756">
    <property type="entry name" value="UDP-Glycosyltransferase/glycogen phosphorylase"/>
    <property type="match status" value="1"/>
</dbReference>
<dbReference type="Pfam" id="PF01075">
    <property type="entry name" value="Glyco_transf_9"/>
    <property type="match status" value="1"/>
</dbReference>
<dbReference type="InterPro" id="IPR051199">
    <property type="entry name" value="LPS_LOS_Heptosyltrfase"/>
</dbReference>
<evidence type="ECO:0000313" key="3">
    <source>
        <dbReference type="EMBL" id="OSS42371.1"/>
    </source>
</evidence>
<comment type="caution">
    <text evidence="3">The sequence shown here is derived from an EMBL/GenBank/DDBJ whole genome shotgun (WGS) entry which is preliminary data.</text>
</comment>